<name>A0A1G4B276_9PEZI</name>
<proteinExistence type="predicted"/>
<organism evidence="1 2">
    <name type="scientific">Colletotrichum orchidophilum</name>
    <dbReference type="NCBI Taxonomy" id="1209926"/>
    <lineage>
        <taxon>Eukaryota</taxon>
        <taxon>Fungi</taxon>
        <taxon>Dikarya</taxon>
        <taxon>Ascomycota</taxon>
        <taxon>Pezizomycotina</taxon>
        <taxon>Sordariomycetes</taxon>
        <taxon>Hypocreomycetidae</taxon>
        <taxon>Glomerellales</taxon>
        <taxon>Glomerellaceae</taxon>
        <taxon>Colletotrichum</taxon>
    </lineage>
</organism>
<protein>
    <submittedName>
        <fullName evidence="1">Uncharacterized protein</fullName>
    </submittedName>
</protein>
<dbReference type="GeneID" id="34562258"/>
<dbReference type="EMBL" id="MJBS01000081">
    <property type="protein sequence ID" value="OHE95528.1"/>
    <property type="molecule type" value="Genomic_DNA"/>
</dbReference>
<accession>A0A1G4B276</accession>
<keyword evidence="2" id="KW-1185">Reference proteome</keyword>
<sequence length="75" mass="8370">MPLAHSEHPMARRAEGAAIPWLLLLQQNLTRTGLDLQRRYSPACFVSHRRDAARNAVKDRPAPFHVGALCSVIVN</sequence>
<evidence type="ECO:0000313" key="1">
    <source>
        <dbReference type="EMBL" id="OHE95528.1"/>
    </source>
</evidence>
<evidence type="ECO:0000313" key="2">
    <source>
        <dbReference type="Proteomes" id="UP000176998"/>
    </source>
</evidence>
<dbReference type="AlphaFoldDB" id="A0A1G4B276"/>
<comment type="caution">
    <text evidence="1">The sequence shown here is derived from an EMBL/GenBank/DDBJ whole genome shotgun (WGS) entry which is preliminary data.</text>
</comment>
<dbReference type="OrthoDB" id="10397150at2759"/>
<reference evidence="1 2" key="1">
    <citation type="submission" date="2016-09" db="EMBL/GenBank/DDBJ databases">
        <authorList>
            <person name="Capua I."/>
            <person name="De Benedictis P."/>
            <person name="Joannis T."/>
            <person name="Lombin L.H."/>
            <person name="Cattoli G."/>
        </authorList>
    </citation>
    <scope>NUCLEOTIDE SEQUENCE [LARGE SCALE GENOMIC DNA]</scope>
    <source>
        <strain evidence="1 2">IMI 309357</strain>
    </source>
</reference>
<dbReference type="RefSeq" id="XP_022472690.1">
    <property type="nucleotide sequence ID" value="XM_022620748.1"/>
</dbReference>
<dbReference type="Proteomes" id="UP000176998">
    <property type="component" value="Unassembled WGS sequence"/>
</dbReference>
<gene>
    <name evidence="1" type="ORF">CORC01_09118</name>
</gene>